<sequence length="1336" mass="146929">MAVSSRDLVLSLLAAANNHGDLSVKLSSLKQAKDIVLLEDPSLAADLLPYFAELQSSPQSLVRESLLQIMEEIGSRTMEFCTVLMPVLLAFLRDPHPTVARQAIVSGTKFFKSMLMESVKQFHHRGKVDRWLEDLWISMCKFKDKVIAIVREPGSLCMRLVALKFLETYVLLFTPDYHEPEKAMPEGENTQGKDPGYYSESAAKKSSWNSNNCIHKLLLLRNQWHLDAAAIMVQDFLPSDMAYYLEPVRGADSNHIAAIARRRPQNYSVVLSALLNFNANTDTSKGVHVISVQYSVRTALLGFLRSTHPAILESREKLLRALRSMNSGDAAEQVVRQVEKLARNAERASRDNRLTKDDISSGQIPSAEAVTRKRPYHLEEEFVPHNQEAAVKRAHYVSDAIPDLPVQTSDSEHSSISVNGLSSDCSLSNGELSPVEQMIAMIGALLAEGERGAESLDILISKIHPDLLADIVITSMKHLPSISPSLTRLGNLQAQDVIEATQVATPSISASSVHSPVSAGQVPYTSAMNFGPPPGVSVFSSFSTESRRDPRRDPRRQDPRLALPSEVPVLSATEDSGPIKLELENFNSSEPPKVVEANISSTPSIATNDHDETSRYLLAMSGANTNIMEPKEEVADYGQGKIPAIEVDVSPDMISTTAHLPEDGSITREDLIPIDEPEKSPAADQDQHSPIAHMSPSDDTKAELPVIPAFVDLDRQQENNLRRLILKKIIKTYKNPSGLDSGSEGMVLIAWMIAQNGADDDFVNAFKGNILEEYQRQNGHELVLHILYHLQSISQTDFVGNSEFSDLMYEKFLLEVAESLLKQFPASDKSFTRLLCEAPVLPSALLKLLEDLCCCDLSDSRDKVVRDADRVTQGLGTVWNLILSRPQYRESCLDIALKCAVHSQDDVRAKAIRLVTNKLYGLSYASERIEQFSTSMLLSAIGTNGADANSMESDVKNEREKPPVDSLLVVSEAAAPESESTSGEQPSSQPSPSVSLAEAQRHISLFFALCTKKGTFLQLLFDVYGQAPKTVKQALHRHIPILLGALGSSNSDLLKIISDPPKGSENLLMLMLQILTEETLPSPELISTVKHLYETKFKDASILVPLLASFSKDEVLPIFPRLVDLPPEMFQKALAHMLQGTAHSGPALTPTEVLVAIHDIIPEKDGLPLKKVMDVCSACFEQKTVFTQQVLSKALNQMVDKVPLPLLFMRTVIQATDAFPTLVDFVMEILRKLVNKQVWKMPKLWAGFLKCISQTQPHSFQVLLQLPPPQLESSLNKYPSLRVPLAAFASQPSVKASLNSSTLSVLGLATDLVMQQTPHSSSMTPGSSSVQGTTTT</sequence>
<dbReference type="EMBL" id="CM042886">
    <property type="protein sequence ID" value="KAI4339781.1"/>
    <property type="molecule type" value="Genomic_DNA"/>
</dbReference>
<protein>
    <submittedName>
        <fullName evidence="1">Uncharacterized protein</fullName>
    </submittedName>
</protein>
<dbReference type="Proteomes" id="UP001057402">
    <property type="component" value="Chromosome 7"/>
</dbReference>
<evidence type="ECO:0000313" key="1">
    <source>
        <dbReference type="EMBL" id="KAI4339781.1"/>
    </source>
</evidence>
<gene>
    <name evidence="1" type="ORF">MLD38_024686</name>
</gene>
<proteinExistence type="predicted"/>
<evidence type="ECO:0000313" key="2">
    <source>
        <dbReference type="Proteomes" id="UP001057402"/>
    </source>
</evidence>
<accession>A0ACB9NY53</accession>
<organism evidence="1 2">
    <name type="scientific">Melastoma candidum</name>
    <dbReference type="NCBI Taxonomy" id="119954"/>
    <lineage>
        <taxon>Eukaryota</taxon>
        <taxon>Viridiplantae</taxon>
        <taxon>Streptophyta</taxon>
        <taxon>Embryophyta</taxon>
        <taxon>Tracheophyta</taxon>
        <taxon>Spermatophyta</taxon>
        <taxon>Magnoliopsida</taxon>
        <taxon>eudicotyledons</taxon>
        <taxon>Gunneridae</taxon>
        <taxon>Pentapetalae</taxon>
        <taxon>rosids</taxon>
        <taxon>malvids</taxon>
        <taxon>Myrtales</taxon>
        <taxon>Melastomataceae</taxon>
        <taxon>Melastomatoideae</taxon>
        <taxon>Melastomateae</taxon>
        <taxon>Melastoma</taxon>
    </lineage>
</organism>
<name>A0ACB9NY53_9MYRT</name>
<keyword evidence="2" id="KW-1185">Reference proteome</keyword>
<reference evidence="2" key="1">
    <citation type="journal article" date="2023" name="Front. Plant Sci.">
        <title>Chromosomal-level genome assembly of Melastoma candidum provides insights into trichome evolution.</title>
        <authorList>
            <person name="Zhong Y."/>
            <person name="Wu W."/>
            <person name="Sun C."/>
            <person name="Zou P."/>
            <person name="Liu Y."/>
            <person name="Dai S."/>
            <person name="Zhou R."/>
        </authorList>
    </citation>
    <scope>NUCLEOTIDE SEQUENCE [LARGE SCALE GENOMIC DNA]</scope>
</reference>
<comment type="caution">
    <text evidence="1">The sequence shown here is derived from an EMBL/GenBank/DDBJ whole genome shotgun (WGS) entry which is preliminary data.</text>
</comment>